<accession>F2BXX8</accession>
<evidence type="ECO:0000256" key="1">
    <source>
        <dbReference type="SAM" id="Phobius"/>
    </source>
</evidence>
<reference evidence="2 3" key="1">
    <citation type="submission" date="2011-02" db="EMBL/GenBank/DDBJ databases">
        <authorList>
            <person name="Muzny D."/>
            <person name="Qin X."/>
            <person name="Deng J."/>
            <person name="Jiang H."/>
            <person name="Liu Y."/>
            <person name="Qu J."/>
            <person name="Song X.-Z."/>
            <person name="Zhang L."/>
            <person name="Thornton R."/>
            <person name="Coyle M."/>
            <person name="Francisco L."/>
            <person name="Jackson L."/>
            <person name="Javaid M."/>
            <person name="Korchina V."/>
            <person name="Kovar C."/>
            <person name="Mata R."/>
            <person name="Mathew T."/>
            <person name="Ngo R."/>
            <person name="Nguyen L."/>
            <person name="Nguyen N."/>
            <person name="Okwuonu G."/>
            <person name="Ongeri F."/>
            <person name="Pham C."/>
            <person name="Simmons D."/>
            <person name="Wilczek-Boney K."/>
            <person name="Hale W."/>
            <person name="Jakkamsetti A."/>
            <person name="Pham P."/>
            <person name="Ruth R."/>
            <person name="San Lucas F."/>
            <person name="Warren J."/>
            <person name="Zhang J."/>
            <person name="Zhao Z."/>
            <person name="Zhou C."/>
            <person name="Zhu D."/>
            <person name="Lee S."/>
            <person name="Bess C."/>
            <person name="Blankenburg K."/>
            <person name="Forbes L."/>
            <person name="Fu Q."/>
            <person name="Gubbala S."/>
            <person name="Hirani K."/>
            <person name="Jayaseelan J.C."/>
            <person name="Lara F."/>
            <person name="Munidasa M."/>
            <person name="Palculict T."/>
            <person name="Patil S."/>
            <person name="Pu L.-L."/>
            <person name="Saada N."/>
            <person name="Tang L."/>
            <person name="Weissenberger G."/>
            <person name="Zhu Y."/>
            <person name="Hemphill L."/>
            <person name="Shang Y."/>
            <person name="Youmans B."/>
            <person name="Ayvaz T."/>
            <person name="Ross M."/>
            <person name="Santibanez J."/>
            <person name="Aqrawi P."/>
            <person name="Gross S."/>
            <person name="Joshi V."/>
            <person name="Fowler G."/>
            <person name="Nazareth L."/>
            <person name="Reid J."/>
            <person name="Worley K."/>
            <person name="Petrosino J."/>
            <person name="Highlander S."/>
            <person name="Gibbs R."/>
        </authorList>
    </citation>
    <scope>NUCLEOTIDE SEQUENCE [LARGE SCALE GENOMIC DNA]</scope>
    <source>
        <strain evidence="2 3">DSM 19965</strain>
    </source>
</reference>
<sequence length="71" mass="8315">MLMKEAIMNKLSVNLTDIHMKPSFVLLSLVFKMQRVFSVAFFGFFNMAYYYYFYGINAKFCLEKSNLCAAN</sequence>
<evidence type="ECO:0000313" key="3">
    <source>
        <dbReference type="Proteomes" id="UP000003503"/>
    </source>
</evidence>
<organism evidence="2 3">
    <name type="scientific">Dialister micraerophilus DSM 19965</name>
    <dbReference type="NCBI Taxonomy" id="888062"/>
    <lineage>
        <taxon>Bacteria</taxon>
        <taxon>Bacillati</taxon>
        <taxon>Bacillota</taxon>
        <taxon>Negativicutes</taxon>
        <taxon>Veillonellales</taxon>
        <taxon>Veillonellaceae</taxon>
        <taxon>Dialister</taxon>
    </lineage>
</organism>
<keyword evidence="1" id="KW-1133">Transmembrane helix</keyword>
<feature type="transmembrane region" description="Helical" evidence="1">
    <location>
        <begin position="36"/>
        <end position="54"/>
    </location>
</feature>
<gene>
    <name evidence="2" type="ORF">HMPREF9083_1046</name>
</gene>
<evidence type="ECO:0000313" key="2">
    <source>
        <dbReference type="EMBL" id="EGF12773.1"/>
    </source>
</evidence>
<name>F2BXX8_9FIRM</name>
<dbReference type="AlphaFoldDB" id="F2BXX8"/>
<protein>
    <submittedName>
        <fullName evidence="2">Uncharacterized protein</fullName>
    </submittedName>
</protein>
<keyword evidence="1" id="KW-0472">Membrane</keyword>
<dbReference type="EMBL" id="AFBB01000021">
    <property type="protein sequence ID" value="EGF12773.1"/>
    <property type="molecule type" value="Genomic_DNA"/>
</dbReference>
<keyword evidence="3" id="KW-1185">Reference proteome</keyword>
<dbReference type="Proteomes" id="UP000003503">
    <property type="component" value="Unassembled WGS sequence"/>
</dbReference>
<keyword evidence="1" id="KW-0812">Transmembrane</keyword>
<dbReference type="STRING" id="888062.HMPREF9083_1046"/>
<proteinExistence type="predicted"/>
<dbReference type="HOGENOM" id="CLU_2733530_0_0_9"/>
<comment type="caution">
    <text evidence="2">The sequence shown here is derived from an EMBL/GenBank/DDBJ whole genome shotgun (WGS) entry which is preliminary data.</text>
</comment>